<evidence type="ECO:0000256" key="1">
    <source>
        <dbReference type="SAM" id="MobiDB-lite"/>
    </source>
</evidence>
<accession>A0A0S4KWI8</accession>
<evidence type="ECO:0000313" key="2">
    <source>
        <dbReference type="EMBL" id="CUQ67744.1"/>
    </source>
</evidence>
<dbReference type="KEGG" id="nio:NITINOP_2772"/>
<dbReference type="Proteomes" id="UP000066284">
    <property type="component" value="Chromosome 1"/>
</dbReference>
<keyword evidence="3" id="KW-1185">Reference proteome</keyword>
<proteinExistence type="predicted"/>
<dbReference type="AlphaFoldDB" id="A0A0S4KWI8"/>
<evidence type="ECO:0000313" key="3">
    <source>
        <dbReference type="Proteomes" id="UP000066284"/>
    </source>
</evidence>
<dbReference type="EMBL" id="LN885086">
    <property type="protein sequence ID" value="CUQ67744.1"/>
    <property type="molecule type" value="Genomic_DNA"/>
</dbReference>
<sequence length="41" mass="4574">MRVLKRIDGEQDDSPTVIPASHEPRAESCGEPLCVLFYKVS</sequence>
<name>A0A0S4KWI8_9BACT</name>
<protein>
    <submittedName>
        <fullName evidence="2">Uncharacterized protein</fullName>
    </submittedName>
</protein>
<feature type="region of interest" description="Disordered" evidence="1">
    <location>
        <begin position="1"/>
        <end position="26"/>
    </location>
</feature>
<organism evidence="2 3">
    <name type="scientific">Candidatus Nitrospira inopinata</name>
    <dbReference type="NCBI Taxonomy" id="1715989"/>
    <lineage>
        <taxon>Bacteria</taxon>
        <taxon>Pseudomonadati</taxon>
        <taxon>Nitrospirota</taxon>
        <taxon>Nitrospiria</taxon>
        <taxon>Nitrospirales</taxon>
        <taxon>Nitrospiraceae</taxon>
        <taxon>Nitrospira</taxon>
    </lineage>
</organism>
<gene>
    <name evidence="2" type="ORF">NITINOP_2772</name>
</gene>
<reference evidence="3" key="1">
    <citation type="submission" date="2015-09" db="EMBL/GenBank/DDBJ databases">
        <authorList>
            <person name="Daims H."/>
        </authorList>
    </citation>
    <scope>NUCLEOTIDE SEQUENCE [LARGE SCALE GENOMIC DNA]</scope>
</reference>